<keyword evidence="6" id="KW-1133">Transmembrane helix</keyword>
<evidence type="ECO:0000259" key="11">
    <source>
        <dbReference type="PROSITE" id="PS50866"/>
    </source>
</evidence>
<accession>A0A2A4JHZ0</accession>
<reference evidence="12" key="1">
    <citation type="submission" date="2017-09" db="EMBL/GenBank/DDBJ databases">
        <title>Contemporary evolution of a Lepidopteran species, Heliothis virescens, in response to modern agricultural practices.</title>
        <authorList>
            <person name="Fritz M.L."/>
            <person name="Deyonke A.M."/>
            <person name="Papanicolaou A."/>
            <person name="Micinski S."/>
            <person name="Westbrook J."/>
            <person name="Gould F."/>
        </authorList>
    </citation>
    <scope>NUCLEOTIDE SEQUENCE [LARGE SCALE GENOMIC DNA]</scope>
    <source>
        <strain evidence="12">HvINT-</strain>
        <tissue evidence="12">Whole body</tissue>
    </source>
</reference>
<evidence type="ECO:0000256" key="8">
    <source>
        <dbReference type="ARBA" id="ARBA00037847"/>
    </source>
</evidence>
<gene>
    <name evidence="12" type="ORF">B5V51_1896</name>
</gene>
<comment type="similarity">
    <text evidence="2 9">Belongs to the EMP24/GP25L family.</text>
</comment>
<comment type="caution">
    <text evidence="12">The sequence shown here is derived from an EMBL/GenBank/DDBJ whole genome shotgun (WGS) entry which is preliminary data.</text>
</comment>
<evidence type="ECO:0000256" key="3">
    <source>
        <dbReference type="ARBA" id="ARBA00022473"/>
    </source>
</evidence>
<keyword evidence="3" id="KW-0217">Developmental protein</keyword>
<evidence type="ECO:0000256" key="2">
    <source>
        <dbReference type="ARBA" id="ARBA00007104"/>
    </source>
</evidence>
<protein>
    <recommendedName>
        <fullName evidence="11">GOLD domain-containing protein</fullName>
    </recommendedName>
</protein>
<dbReference type="InterPro" id="IPR009038">
    <property type="entry name" value="GOLD_dom"/>
</dbReference>
<dbReference type="InterPro" id="IPR036598">
    <property type="entry name" value="GOLD_dom_sf"/>
</dbReference>
<evidence type="ECO:0000313" key="12">
    <source>
        <dbReference type="EMBL" id="PCG71419.1"/>
    </source>
</evidence>
<dbReference type="SUPFAM" id="SSF101576">
    <property type="entry name" value="Supernatant protein factor (SPF), C-terminal domain"/>
    <property type="match status" value="1"/>
</dbReference>
<comment type="subcellular location">
    <subcellularLocation>
        <location evidence="8">Endomembrane system</location>
        <topology evidence="8">Single-pass membrane protein</topology>
    </subcellularLocation>
    <subcellularLocation>
        <location evidence="1 9">Membrane</location>
        <topology evidence="1 9">Single-pass type I membrane protein</topology>
    </subcellularLocation>
</comment>
<dbReference type="AlphaFoldDB" id="A0A2A4JHZ0"/>
<feature type="chain" id="PRO_5013308824" description="GOLD domain-containing protein" evidence="10">
    <location>
        <begin position="18"/>
        <end position="243"/>
    </location>
</feature>
<evidence type="ECO:0000256" key="10">
    <source>
        <dbReference type="SAM" id="SignalP"/>
    </source>
</evidence>
<dbReference type="PANTHER" id="PTHR22811">
    <property type="entry name" value="TRANSMEMBRANE EMP24 DOMAIN-CONTAINING PROTEIN"/>
    <property type="match status" value="1"/>
</dbReference>
<evidence type="ECO:0000256" key="4">
    <source>
        <dbReference type="ARBA" id="ARBA00022692"/>
    </source>
</evidence>
<evidence type="ECO:0000256" key="1">
    <source>
        <dbReference type="ARBA" id="ARBA00004479"/>
    </source>
</evidence>
<dbReference type="GO" id="GO:0012505">
    <property type="term" value="C:endomembrane system"/>
    <property type="evidence" value="ECO:0007669"/>
    <property type="project" value="UniProtKB-SubCell"/>
</dbReference>
<dbReference type="EMBL" id="NWSH01001392">
    <property type="protein sequence ID" value="PCG71419.1"/>
    <property type="molecule type" value="Genomic_DNA"/>
</dbReference>
<dbReference type="STRING" id="7102.A0A2A4JHZ0"/>
<dbReference type="GO" id="GO:0016020">
    <property type="term" value="C:membrane"/>
    <property type="evidence" value="ECO:0007669"/>
    <property type="project" value="UniProtKB-SubCell"/>
</dbReference>
<name>A0A2A4JHZ0_HELVI</name>
<dbReference type="Pfam" id="PF01105">
    <property type="entry name" value="EMP24_GP25L"/>
    <property type="match status" value="1"/>
</dbReference>
<evidence type="ECO:0000256" key="6">
    <source>
        <dbReference type="ARBA" id="ARBA00022989"/>
    </source>
</evidence>
<dbReference type="PROSITE" id="PS50866">
    <property type="entry name" value="GOLD"/>
    <property type="match status" value="1"/>
</dbReference>
<keyword evidence="5 10" id="KW-0732">Signal</keyword>
<keyword evidence="4 9" id="KW-0812">Transmembrane</keyword>
<keyword evidence="7" id="KW-0472">Membrane</keyword>
<sequence>MAPIIYLLMMMCAICSSQNIYVSDVNFRIEPGERMCVYESGKVGQMLEVYYQVLDGQHGDLDINFEVNDPKEIKLVSDFKKSENSIIMDLTVDGDYAFCLDNTFSMMNSKLVFLYILLEDKQTASEVEAEVAVVEADGTEQKEVLEWAGVDEKGETYYLELAPMADSLSTTLAHVIKSRHLLNIYAASKSRDSYMAFEDTFVVDVWSGFQISLMFVVGMLQVYMIKKLFNNSHHHTYDSALMF</sequence>
<organism evidence="12">
    <name type="scientific">Heliothis virescens</name>
    <name type="common">Tobacco budworm moth</name>
    <dbReference type="NCBI Taxonomy" id="7102"/>
    <lineage>
        <taxon>Eukaryota</taxon>
        <taxon>Metazoa</taxon>
        <taxon>Ecdysozoa</taxon>
        <taxon>Arthropoda</taxon>
        <taxon>Hexapoda</taxon>
        <taxon>Insecta</taxon>
        <taxon>Pterygota</taxon>
        <taxon>Neoptera</taxon>
        <taxon>Endopterygota</taxon>
        <taxon>Lepidoptera</taxon>
        <taxon>Glossata</taxon>
        <taxon>Ditrysia</taxon>
        <taxon>Noctuoidea</taxon>
        <taxon>Noctuidae</taxon>
        <taxon>Heliothinae</taxon>
        <taxon>Heliothis</taxon>
    </lineage>
</organism>
<dbReference type="SMART" id="SM01190">
    <property type="entry name" value="EMP24_GP25L"/>
    <property type="match status" value="1"/>
</dbReference>
<evidence type="ECO:0000256" key="7">
    <source>
        <dbReference type="ARBA" id="ARBA00023136"/>
    </source>
</evidence>
<evidence type="ECO:0000256" key="9">
    <source>
        <dbReference type="RuleBase" id="RU003827"/>
    </source>
</evidence>
<feature type="domain" description="GOLD" evidence="11">
    <location>
        <begin position="34"/>
        <end position="118"/>
    </location>
</feature>
<dbReference type="InterPro" id="IPR015720">
    <property type="entry name" value="Emp24-like"/>
</dbReference>
<evidence type="ECO:0000256" key="5">
    <source>
        <dbReference type="ARBA" id="ARBA00022729"/>
    </source>
</evidence>
<feature type="signal peptide" evidence="10">
    <location>
        <begin position="1"/>
        <end position="17"/>
    </location>
</feature>
<proteinExistence type="inferred from homology"/>